<evidence type="ECO:0000256" key="1">
    <source>
        <dbReference type="SAM" id="MobiDB-lite"/>
    </source>
</evidence>
<organism evidence="2 3">
    <name type="scientific">Penicillium capsulatum</name>
    <dbReference type="NCBI Taxonomy" id="69766"/>
    <lineage>
        <taxon>Eukaryota</taxon>
        <taxon>Fungi</taxon>
        <taxon>Dikarya</taxon>
        <taxon>Ascomycota</taxon>
        <taxon>Pezizomycotina</taxon>
        <taxon>Eurotiomycetes</taxon>
        <taxon>Eurotiomycetidae</taxon>
        <taxon>Eurotiales</taxon>
        <taxon>Aspergillaceae</taxon>
        <taxon>Penicillium</taxon>
    </lineage>
</organism>
<comment type="caution">
    <text evidence="2">The sequence shown here is derived from an EMBL/GenBank/DDBJ whole genome shotgun (WGS) entry which is preliminary data.</text>
</comment>
<feature type="region of interest" description="Disordered" evidence="1">
    <location>
        <begin position="28"/>
        <end position="50"/>
    </location>
</feature>
<feature type="compositionally biased region" description="Basic and acidic residues" evidence="1">
    <location>
        <begin position="28"/>
        <end position="40"/>
    </location>
</feature>
<reference evidence="2" key="2">
    <citation type="journal article" date="2023" name="IMA Fungus">
        <title>Comparative genomic study of the Penicillium genus elucidates a diverse pangenome and 15 lateral gene transfer events.</title>
        <authorList>
            <person name="Petersen C."/>
            <person name="Sorensen T."/>
            <person name="Nielsen M.R."/>
            <person name="Sondergaard T.E."/>
            <person name="Sorensen J.L."/>
            <person name="Fitzpatrick D.A."/>
            <person name="Frisvad J.C."/>
            <person name="Nielsen K.L."/>
        </authorList>
    </citation>
    <scope>NUCLEOTIDE SEQUENCE</scope>
    <source>
        <strain evidence="2">IBT 21917</strain>
    </source>
</reference>
<accession>A0A9W9IAL0</accession>
<name>A0A9W9IAL0_9EURO</name>
<keyword evidence="3" id="KW-1185">Reference proteome</keyword>
<dbReference type="EMBL" id="JAPQKO010000003">
    <property type="protein sequence ID" value="KAJ5172128.1"/>
    <property type="molecule type" value="Genomic_DNA"/>
</dbReference>
<gene>
    <name evidence="2" type="ORF">N7492_004721</name>
</gene>
<evidence type="ECO:0000313" key="2">
    <source>
        <dbReference type="EMBL" id="KAJ5172128.1"/>
    </source>
</evidence>
<evidence type="ECO:0000313" key="3">
    <source>
        <dbReference type="Proteomes" id="UP001146351"/>
    </source>
</evidence>
<protein>
    <submittedName>
        <fullName evidence="2">Uncharacterized protein</fullName>
    </submittedName>
</protein>
<dbReference type="OrthoDB" id="4301023at2759"/>
<dbReference type="Proteomes" id="UP001146351">
    <property type="component" value="Unassembled WGS sequence"/>
</dbReference>
<proteinExistence type="predicted"/>
<reference evidence="2" key="1">
    <citation type="submission" date="2022-11" db="EMBL/GenBank/DDBJ databases">
        <authorList>
            <person name="Petersen C."/>
        </authorList>
    </citation>
    <scope>NUCLEOTIDE SEQUENCE</scope>
    <source>
        <strain evidence="2">IBT 21917</strain>
    </source>
</reference>
<dbReference type="AlphaFoldDB" id="A0A9W9IAL0"/>
<sequence length="160" mass="18362">MTETPSSADTRKGLWTFGESGDHLEFKTEEQLARDSRPLNHDTMTPEGPSDKAVAEYLANLSPVWQRQRDNLRALGWKDESIQNFLSVLQDSRKLKFARMRMAGTSEDEIERLNTLCDDGITDYSYMKRPLATPADEDYEVQLYLLKEEGRLRDVLGTTQ</sequence>